<feature type="transmembrane region" description="Helical" evidence="9">
    <location>
        <begin position="144"/>
        <end position="167"/>
    </location>
</feature>
<keyword evidence="11" id="KW-1185">Reference proteome</keyword>
<dbReference type="EMBL" id="CP048209">
    <property type="protein sequence ID" value="QHT61379.1"/>
    <property type="molecule type" value="Genomic_DNA"/>
</dbReference>
<keyword evidence="5 9" id="KW-0812">Transmembrane</keyword>
<feature type="transmembrane region" description="Helical" evidence="9">
    <location>
        <begin position="187"/>
        <end position="210"/>
    </location>
</feature>
<dbReference type="AlphaFoldDB" id="A0A6C0G2C3"/>
<dbReference type="KEGG" id="plyc:GXP70_16380"/>
<keyword evidence="3" id="KW-0813">Transport</keyword>
<evidence type="ECO:0000256" key="4">
    <source>
        <dbReference type="ARBA" id="ARBA00022544"/>
    </source>
</evidence>
<feature type="transmembrane region" description="Helical" evidence="9">
    <location>
        <begin position="38"/>
        <end position="64"/>
    </location>
</feature>
<evidence type="ECO:0000256" key="3">
    <source>
        <dbReference type="ARBA" id="ARBA00022448"/>
    </source>
</evidence>
<gene>
    <name evidence="10" type="ORF">GXP70_16380</name>
</gene>
<dbReference type="Pfam" id="PF03845">
    <property type="entry name" value="Spore_permease"/>
    <property type="match status" value="1"/>
</dbReference>
<dbReference type="GO" id="GO:0009847">
    <property type="term" value="P:spore germination"/>
    <property type="evidence" value="ECO:0007669"/>
    <property type="project" value="InterPro"/>
</dbReference>
<evidence type="ECO:0000313" key="10">
    <source>
        <dbReference type="EMBL" id="QHT61379.1"/>
    </source>
</evidence>
<comment type="subcellular location">
    <subcellularLocation>
        <location evidence="1">Membrane</location>
        <topology evidence="1">Multi-pass membrane protein</topology>
    </subcellularLocation>
</comment>
<feature type="transmembrane region" description="Helical" evidence="9">
    <location>
        <begin position="76"/>
        <end position="98"/>
    </location>
</feature>
<keyword evidence="6 9" id="KW-1133">Transmembrane helix</keyword>
<comment type="similarity">
    <text evidence="2">Belongs to the amino acid-polyamine-organocation (APC) superfamily. Spore germination protein (SGP) (TC 2.A.3.9) family.</text>
</comment>
<feature type="transmembrane region" description="Helical" evidence="9">
    <location>
        <begin position="118"/>
        <end position="137"/>
    </location>
</feature>
<keyword evidence="4" id="KW-0309">Germination</keyword>
<name>A0A6C0G2C3_9BACL</name>
<dbReference type="PANTHER" id="PTHR34975">
    <property type="entry name" value="SPORE GERMINATION PROTEIN A2"/>
    <property type="match status" value="1"/>
</dbReference>
<evidence type="ECO:0000256" key="6">
    <source>
        <dbReference type="ARBA" id="ARBA00022989"/>
    </source>
</evidence>
<evidence type="ECO:0000256" key="5">
    <source>
        <dbReference type="ARBA" id="ARBA00022692"/>
    </source>
</evidence>
<proteinExistence type="inferred from homology"/>
<feature type="region of interest" description="Disordered" evidence="8">
    <location>
        <begin position="368"/>
        <end position="397"/>
    </location>
</feature>
<dbReference type="GO" id="GO:0016020">
    <property type="term" value="C:membrane"/>
    <property type="evidence" value="ECO:0007669"/>
    <property type="project" value="UniProtKB-SubCell"/>
</dbReference>
<dbReference type="PANTHER" id="PTHR34975:SF2">
    <property type="entry name" value="SPORE GERMINATION PROTEIN A2"/>
    <property type="match status" value="1"/>
</dbReference>
<protein>
    <submittedName>
        <fullName evidence="10">GerAB/ArcD/ProY family transporter</fullName>
    </submittedName>
</protein>
<keyword evidence="7 9" id="KW-0472">Membrane</keyword>
<evidence type="ECO:0000256" key="7">
    <source>
        <dbReference type="ARBA" id="ARBA00023136"/>
    </source>
</evidence>
<evidence type="ECO:0000313" key="11">
    <source>
        <dbReference type="Proteomes" id="UP000476064"/>
    </source>
</evidence>
<dbReference type="InterPro" id="IPR004761">
    <property type="entry name" value="Spore_GerAB"/>
</dbReference>
<feature type="transmembrane region" description="Helical" evidence="9">
    <location>
        <begin position="272"/>
        <end position="297"/>
    </location>
</feature>
<feature type="transmembrane region" description="Helical" evidence="9">
    <location>
        <begin position="12"/>
        <end position="32"/>
    </location>
</feature>
<organism evidence="10 11">
    <name type="scientific">Paenibacillus lycopersici</name>
    <dbReference type="NCBI Taxonomy" id="2704462"/>
    <lineage>
        <taxon>Bacteria</taxon>
        <taxon>Bacillati</taxon>
        <taxon>Bacillota</taxon>
        <taxon>Bacilli</taxon>
        <taxon>Bacillales</taxon>
        <taxon>Paenibacillaceae</taxon>
        <taxon>Paenibacillus</taxon>
    </lineage>
</organism>
<evidence type="ECO:0000256" key="2">
    <source>
        <dbReference type="ARBA" id="ARBA00007998"/>
    </source>
</evidence>
<evidence type="ECO:0000256" key="9">
    <source>
        <dbReference type="SAM" id="Phobius"/>
    </source>
</evidence>
<evidence type="ECO:0000256" key="8">
    <source>
        <dbReference type="SAM" id="MobiDB-lite"/>
    </source>
</evidence>
<evidence type="ECO:0000256" key="1">
    <source>
        <dbReference type="ARBA" id="ARBA00004141"/>
    </source>
</evidence>
<reference evidence="10 11" key="1">
    <citation type="submission" date="2020-01" db="EMBL/GenBank/DDBJ databases">
        <title>Paenibacillus sp. nov., isolated from tomato rhizosphere.</title>
        <authorList>
            <person name="Weon H.-Y."/>
            <person name="Lee S.A."/>
        </authorList>
    </citation>
    <scope>NUCLEOTIDE SEQUENCE [LARGE SCALE GENOMIC DNA]</scope>
    <source>
        <strain evidence="10 11">12200R-189</strain>
    </source>
</reference>
<feature type="transmembrane region" description="Helical" evidence="9">
    <location>
        <begin position="222"/>
        <end position="252"/>
    </location>
</feature>
<sequence>MNQSVIRIGPLHLFAWVTLFELGTAVVIPVGIEAKQDAWIVILLGCLIGVAFFAGVSGMLYKLYPNLPLTAYMRRIIGPVPGWLLGFAYLLYFIYIASRDVRDFVDLLSAAAYDVTPMFALAVFMLIAVSYTIYLGIEVFGRTAFLFFLICCGLFLLIVVLAVFSQMSDSRRMLPVLGEGWHPVMKALFPTSITFPYGEMIVMTMFLPYLNRTFKAVPICSGAIVFSAIMLCIVTFVNISVLGIEIASRATFPLFTSLSRLRLAEFIQRLDAIVLFLLIITSFFKIGTFMFASILAASDLFRVKNYRTLITPIGLIILFTTLTVSGSLTEHLQEGLKIVPYYLHLPLQFAIPAGLLLIGLMRRGSRTSGSTGTSGTSGSSGSTGTSGSSGSSSASSS</sequence>
<dbReference type="Proteomes" id="UP000476064">
    <property type="component" value="Chromosome"/>
</dbReference>
<dbReference type="RefSeq" id="WP_162357818.1">
    <property type="nucleotide sequence ID" value="NZ_CP048209.1"/>
</dbReference>
<dbReference type="NCBIfam" id="TIGR00912">
    <property type="entry name" value="2A0309"/>
    <property type="match status" value="1"/>
</dbReference>
<feature type="transmembrane region" description="Helical" evidence="9">
    <location>
        <begin position="341"/>
        <end position="360"/>
    </location>
</feature>
<accession>A0A6C0G2C3</accession>
<feature type="transmembrane region" description="Helical" evidence="9">
    <location>
        <begin position="309"/>
        <end position="329"/>
    </location>
</feature>